<dbReference type="InterPro" id="IPR000157">
    <property type="entry name" value="TIR_dom"/>
</dbReference>
<evidence type="ECO:0000256" key="6">
    <source>
        <dbReference type="ARBA" id="ARBA00023027"/>
    </source>
</evidence>
<dbReference type="Gene3D" id="3.80.10.10">
    <property type="entry name" value="Ribonuclease Inhibitor"/>
    <property type="match status" value="2"/>
</dbReference>
<dbReference type="EMBL" id="JAAMPC010000014">
    <property type="protein sequence ID" value="KAG2261658.1"/>
    <property type="molecule type" value="Genomic_DNA"/>
</dbReference>
<accession>A0A8X7Q2F5</accession>
<dbReference type="EC" id="3.2.2.6" evidence="1"/>
<dbReference type="OrthoDB" id="1901675at2759"/>
<dbReference type="InterPro" id="IPR042197">
    <property type="entry name" value="Apaf_helical"/>
</dbReference>
<dbReference type="PROSITE" id="PS50104">
    <property type="entry name" value="TIR"/>
    <property type="match status" value="1"/>
</dbReference>
<evidence type="ECO:0000256" key="7">
    <source>
        <dbReference type="ARBA" id="ARBA00047304"/>
    </source>
</evidence>
<dbReference type="GO" id="GO:0007165">
    <property type="term" value="P:signal transduction"/>
    <property type="evidence" value="ECO:0007669"/>
    <property type="project" value="InterPro"/>
</dbReference>
<dbReference type="InterPro" id="IPR045344">
    <property type="entry name" value="C-JID"/>
</dbReference>
<dbReference type="InterPro" id="IPR035897">
    <property type="entry name" value="Toll_tir_struct_dom_sf"/>
</dbReference>
<dbReference type="Gene3D" id="1.10.8.430">
    <property type="entry name" value="Helical domain of apoptotic protease-activating factors"/>
    <property type="match status" value="1"/>
</dbReference>
<dbReference type="SMART" id="SM00382">
    <property type="entry name" value="AAA"/>
    <property type="match status" value="1"/>
</dbReference>
<reference evidence="9 10" key="1">
    <citation type="submission" date="2020-02" db="EMBL/GenBank/DDBJ databases">
        <authorList>
            <person name="Ma Q."/>
            <person name="Huang Y."/>
            <person name="Song X."/>
            <person name="Pei D."/>
        </authorList>
    </citation>
    <scope>NUCLEOTIDE SEQUENCE [LARGE SCALE GENOMIC DNA]</scope>
    <source>
        <strain evidence="9">Sxm20200214</strain>
        <tissue evidence="9">Leaf</tissue>
    </source>
</reference>
<dbReference type="Pfam" id="PF07725">
    <property type="entry name" value="LRR_3"/>
    <property type="match status" value="1"/>
</dbReference>
<dbReference type="FunFam" id="3.40.50.10140:FF:000007">
    <property type="entry name" value="Disease resistance protein (TIR-NBS-LRR class)"/>
    <property type="match status" value="1"/>
</dbReference>
<dbReference type="FunFam" id="1.10.8.430:FF:000002">
    <property type="entry name" value="Disease resistance protein (TIR-NBS-LRR class)"/>
    <property type="match status" value="1"/>
</dbReference>
<dbReference type="GO" id="GO:0043531">
    <property type="term" value="F:ADP binding"/>
    <property type="evidence" value="ECO:0007669"/>
    <property type="project" value="InterPro"/>
</dbReference>
<keyword evidence="5" id="KW-0611">Plant defense</keyword>
<dbReference type="InterPro" id="IPR058192">
    <property type="entry name" value="WHD_ROQ1-like"/>
</dbReference>
<evidence type="ECO:0000313" key="9">
    <source>
        <dbReference type="EMBL" id="KAG2261658.1"/>
    </source>
</evidence>
<dbReference type="InterPro" id="IPR003593">
    <property type="entry name" value="AAA+_ATPase"/>
</dbReference>
<dbReference type="Proteomes" id="UP000886595">
    <property type="component" value="Unassembled WGS sequence"/>
</dbReference>
<evidence type="ECO:0000256" key="3">
    <source>
        <dbReference type="ARBA" id="ARBA00022737"/>
    </source>
</evidence>
<proteinExistence type="predicted"/>
<dbReference type="AlphaFoldDB" id="A0A8X7Q2F5"/>
<dbReference type="SUPFAM" id="SSF52540">
    <property type="entry name" value="P-loop containing nucleoside triphosphate hydrolases"/>
    <property type="match status" value="1"/>
</dbReference>
<dbReference type="InterPro" id="IPR002182">
    <property type="entry name" value="NB-ARC"/>
</dbReference>
<dbReference type="Pfam" id="PF00931">
    <property type="entry name" value="NB-ARC"/>
    <property type="match status" value="1"/>
</dbReference>
<dbReference type="Gene3D" id="3.40.50.300">
    <property type="entry name" value="P-loop containing nucleotide triphosphate hydrolases"/>
    <property type="match status" value="1"/>
</dbReference>
<comment type="caution">
    <text evidence="9">The sequence shown here is derived from an EMBL/GenBank/DDBJ whole genome shotgun (WGS) entry which is preliminary data.</text>
</comment>
<evidence type="ECO:0000313" key="10">
    <source>
        <dbReference type="Proteomes" id="UP000886595"/>
    </source>
</evidence>
<dbReference type="Pfam" id="PF20160">
    <property type="entry name" value="C-JID"/>
    <property type="match status" value="1"/>
</dbReference>
<dbReference type="InterPro" id="IPR011713">
    <property type="entry name" value="Leu-rich_rpt_3"/>
</dbReference>
<dbReference type="InterPro" id="IPR027417">
    <property type="entry name" value="P-loop_NTPase"/>
</dbReference>
<evidence type="ECO:0000256" key="4">
    <source>
        <dbReference type="ARBA" id="ARBA00022801"/>
    </source>
</evidence>
<dbReference type="Pfam" id="PF01582">
    <property type="entry name" value="TIR"/>
    <property type="match status" value="1"/>
</dbReference>
<comment type="catalytic activity">
    <reaction evidence="7">
        <text>NAD(+) + H2O = ADP-D-ribose + nicotinamide + H(+)</text>
        <dbReference type="Rhea" id="RHEA:16301"/>
        <dbReference type="ChEBI" id="CHEBI:15377"/>
        <dbReference type="ChEBI" id="CHEBI:15378"/>
        <dbReference type="ChEBI" id="CHEBI:17154"/>
        <dbReference type="ChEBI" id="CHEBI:57540"/>
        <dbReference type="ChEBI" id="CHEBI:57967"/>
        <dbReference type="EC" id="3.2.2.6"/>
    </reaction>
    <physiologicalReaction direction="left-to-right" evidence="7">
        <dbReference type="Rhea" id="RHEA:16302"/>
    </physiologicalReaction>
</comment>
<dbReference type="InterPro" id="IPR036390">
    <property type="entry name" value="WH_DNA-bd_sf"/>
</dbReference>
<dbReference type="FunFam" id="3.40.50.300:FF:001002">
    <property type="entry name" value="Disease resistance protein (TIR-NBS-LRR class)"/>
    <property type="match status" value="1"/>
</dbReference>
<feature type="domain" description="TIR" evidence="8">
    <location>
        <begin position="10"/>
        <end position="174"/>
    </location>
</feature>
<dbReference type="SUPFAM" id="SSF52058">
    <property type="entry name" value="L domain-like"/>
    <property type="match status" value="1"/>
</dbReference>
<dbReference type="FunFam" id="3.80.10.10:FF:000386">
    <property type="entry name" value="Disease resistance protein RPS4"/>
    <property type="match status" value="1"/>
</dbReference>
<gene>
    <name evidence="9" type="ORF">Bca52824_068737</name>
</gene>
<keyword evidence="2" id="KW-0433">Leucine-rich repeat</keyword>
<dbReference type="PRINTS" id="PR00364">
    <property type="entry name" value="DISEASERSIST"/>
</dbReference>
<dbReference type="PANTHER" id="PTHR11017:SF225">
    <property type="entry name" value="ADP-RIBOSYL CYCLASE_CYCLIC ADP-RIBOSE HYDROLASE-RELATED"/>
    <property type="match status" value="1"/>
</dbReference>
<dbReference type="InterPro" id="IPR032675">
    <property type="entry name" value="LRR_dom_sf"/>
</dbReference>
<dbReference type="InterPro" id="IPR044974">
    <property type="entry name" value="Disease_R_plants"/>
</dbReference>
<dbReference type="Gene3D" id="3.40.50.10140">
    <property type="entry name" value="Toll/interleukin-1 receptor homology (TIR) domain"/>
    <property type="match status" value="1"/>
</dbReference>
<evidence type="ECO:0000259" key="8">
    <source>
        <dbReference type="PROSITE" id="PS50104"/>
    </source>
</evidence>
<evidence type="ECO:0000256" key="1">
    <source>
        <dbReference type="ARBA" id="ARBA00011982"/>
    </source>
</evidence>
<dbReference type="GO" id="GO:0006952">
    <property type="term" value="P:defense response"/>
    <property type="evidence" value="ECO:0007669"/>
    <property type="project" value="UniProtKB-KW"/>
</dbReference>
<organism evidence="9 10">
    <name type="scientific">Brassica carinata</name>
    <name type="common">Ethiopian mustard</name>
    <name type="synonym">Abyssinian cabbage</name>
    <dbReference type="NCBI Taxonomy" id="52824"/>
    <lineage>
        <taxon>Eukaryota</taxon>
        <taxon>Viridiplantae</taxon>
        <taxon>Streptophyta</taxon>
        <taxon>Embryophyta</taxon>
        <taxon>Tracheophyta</taxon>
        <taxon>Spermatophyta</taxon>
        <taxon>Magnoliopsida</taxon>
        <taxon>eudicotyledons</taxon>
        <taxon>Gunneridae</taxon>
        <taxon>Pentapetalae</taxon>
        <taxon>rosids</taxon>
        <taxon>malvids</taxon>
        <taxon>Brassicales</taxon>
        <taxon>Brassicaceae</taxon>
        <taxon>Brassiceae</taxon>
        <taxon>Brassica</taxon>
    </lineage>
</organism>
<name>A0A8X7Q2F5_BRACI</name>
<evidence type="ECO:0000256" key="2">
    <source>
        <dbReference type="ARBA" id="ARBA00022614"/>
    </source>
</evidence>
<dbReference type="Pfam" id="PF23282">
    <property type="entry name" value="WHD_ROQ1"/>
    <property type="match status" value="1"/>
</dbReference>
<sequence>MASSSSPRTWRYRVFTSFHGPDVRKTFLSHLRKQFNCHGITMFDDQGIERSQTIAHALTRAIRESRILIVILSKKYASSKWCLDELAEILECKRASGQILMTVFYGVDPSDVRKQSGYFGRAFKKTCSLSTKEEMRRWSLALNHVGNIAGEHSLNWDNEAEMIEKIVRDVSDKLNATPSKDFDGMVGIEAHVRKISSLLCLESNQVRIVGISGPAGIGKTTIARALHSLLSNRFQLTCFIDNLRGSYHDGLDEYCLKLHLQEQLLSKILNQCCMKICHLGAIQERLCDQRVLIILDDVDSLNQLEALANEPSWFGPGSRVIVITENKEILQQYGINHTYHVGFPSREEALMIFSLSAFRKTSPPDGFRKLADQVTRLCGDLPLGLQVLGSSLRGKSHDEWIDVLPRLKNSLDGQIEKVLKVGYESLHEKDQALFLHIAFFFNFQSVDYVKTMLDKTKLNVRLGLKILANKSLILTIRCSKNRVVMHRLLQQMARQVISKQEPWERQILVDPRQIYYVLENATGNGSILGISFDVSEMDEQLVISPSAFERMCNLVFLKVYSEGSRLYIPEEMDYLPCLRLLHWEEYPRKTLPLRFCQTNLVELHMRYSQLEKLWEGVQPLTSLKKMDLSRSYHLKELPDLSNATNLERLKLNGCWSLVKLPSSIANLHKLKELVMVCCVNLQFLPANINLASLERVNMEGCSRLITFPDISTNISELLMSRTSLQVEPASFSFWPRLSYVDISNSGSFKILKHVSESVAFLDLSYSGIENIPDCIKGIHGLQHLKLAGCTKIVSLPELPSSLTFLSADSCASLERVTCPSDTPNAKLNFTNCFKLSGEARRKIIQRSFLSGWACLPGNQVPAEFNHRAKGNFLTIHLKGKSVFPASSRFTACVMVSPKQQHTRERCLDLRYCLTGKSGQPIFKNVFWVGLPRGSPGIGTEHLCLFHCDLPEEEIGSEILFEFSCPLTRLEILECGVRINDTENADILCIDGCDESTRLNQVSEVNVGGSDEFEASRDPDNSDGLCDWNSDKVSEEEEEDNVKEKEHIYCWSWLFICFSLSH</sequence>
<dbReference type="GO" id="GO:0061809">
    <property type="term" value="F:NAD+ nucleosidase activity, cyclic ADP-ribose generating"/>
    <property type="evidence" value="ECO:0007669"/>
    <property type="project" value="UniProtKB-EC"/>
</dbReference>
<protein>
    <recommendedName>
        <fullName evidence="1">ADP-ribosyl cyclase/cyclic ADP-ribose hydrolase</fullName>
        <ecNumber evidence="1">3.2.2.6</ecNumber>
    </recommendedName>
</protein>
<dbReference type="PANTHER" id="PTHR11017">
    <property type="entry name" value="LEUCINE-RICH REPEAT-CONTAINING PROTEIN"/>
    <property type="match status" value="1"/>
</dbReference>
<keyword evidence="10" id="KW-1185">Reference proteome</keyword>
<evidence type="ECO:0000256" key="5">
    <source>
        <dbReference type="ARBA" id="ARBA00022821"/>
    </source>
</evidence>
<dbReference type="SUPFAM" id="SSF46785">
    <property type="entry name" value="Winged helix' DNA-binding domain"/>
    <property type="match status" value="1"/>
</dbReference>
<dbReference type="SMART" id="SM00255">
    <property type="entry name" value="TIR"/>
    <property type="match status" value="1"/>
</dbReference>
<keyword evidence="3" id="KW-0677">Repeat</keyword>
<dbReference type="SUPFAM" id="SSF52200">
    <property type="entry name" value="Toll/Interleukin receptor TIR domain"/>
    <property type="match status" value="1"/>
</dbReference>
<keyword evidence="4" id="KW-0378">Hydrolase</keyword>
<keyword evidence="6" id="KW-0520">NAD</keyword>